<protein>
    <submittedName>
        <fullName evidence="1">Uncharacterized protein</fullName>
    </submittedName>
</protein>
<dbReference type="EMBL" id="CP014476">
    <property type="protein sequence ID" value="AMK76297.1"/>
    <property type="molecule type" value="Genomic_DNA"/>
</dbReference>
<evidence type="ECO:0000313" key="1">
    <source>
        <dbReference type="EMBL" id="AMK76297.1"/>
    </source>
</evidence>
<proteinExistence type="predicted"/>
<keyword evidence="2" id="KW-1185">Reference proteome</keyword>
<name>A0A126T2L4_9GAMM</name>
<organism evidence="1 2">
    <name type="scientific">Methylomonas denitrificans</name>
    <dbReference type="NCBI Taxonomy" id="1538553"/>
    <lineage>
        <taxon>Bacteria</taxon>
        <taxon>Pseudomonadati</taxon>
        <taxon>Pseudomonadota</taxon>
        <taxon>Gammaproteobacteria</taxon>
        <taxon>Methylococcales</taxon>
        <taxon>Methylococcaceae</taxon>
        <taxon>Methylomonas</taxon>
    </lineage>
</organism>
<dbReference type="Proteomes" id="UP000030512">
    <property type="component" value="Chromosome"/>
</dbReference>
<accession>A0A126T2L4</accession>
<evidence type="ECO:0000313" key="2">
    <source>
        <dbReference type="Proteomes" id="UP000030512"/>
    </source>
</evidence>
<dbReference type="KEGG" id="mdn:JT25_007285"/>
<gene>
    <name evidence="1" type="ORF">JT25_007285</name>
</gene>
<sequence length="62" mass="6563">MVKLCGIGTSGTEHALANWGGREGKKLADFNKAEGVHNLENQPLASPLTRIARYIAGDTARG</sequence>
<dbReference type="AlphaFoldDB" id="A0A126T2L4"/>
<reference evidence="1 2" key="1">
    <citation type="journal article" date="2015" name="Environ. Microbiol.">
        <title>Methane oxidation coupled to nitrate reduction under hypoxia by the Gammaproteobacterium Methylomonas denitrificans, sp. nov. type strain FJG1.</title>
        <authorList>
            <person name="Kits K.D."/>
            <person name="Klotz M.G."/>
            <person name="Stein L.Y."/>
        </authorList>
    </citation>
    <scope>NUCLEOTIDE SEQUENCE [LARGE SCALE GENOMIC DNA]</scope>
    <source>
        <strain evidence="1 2">FJG1</strain>
    </source>
</reference>